<keyword evidence="6" id="KW-1185">Reference proteome</keyword>
<dbReference type="Gene3D" id="3.40.50.150">
    <property type="entry name" value="Vaccinia Virus protein VP39"/>
    <property type="match status" value="1"/>
</dbReference>
<evidence type="ECO:0000313" key="6">
    <source>
        <dbReference type="Proteomes" id="UP000790833"/>
    </source>
</evidence>
<dbReference type="EMBL" id="JAHMUF010000005">
    <property type="protein sequence ID" value="KAG7194983.1"/>
    <property type="molecule type" value="Genomic_DNA"/>
</dbReference>
<name>A0A9P8AJ12_9ASCO</name>
<dbReference type="AlphaFoldDB" id="A0A9P8AJ12"/>
<dbReference type="OrthoDB" id="406152at2759"/>
<dbReference type="GO" id="GO:0032259">
    <property type="term" value="P:methylation"/>
    <property type="evidence" value="ECO:0007669"/>
    <property type="project" value="UniProtKB-KW"/>
</dbReference>
<dbReference type="InterPro" id="IPR002052">
    <property type="entry name" value="DNA_methylase_N6_adenine_CS"/>
</dbReference>
<dbReference type="NCBIfam" id="TIGR00537">
    <property type="entry name" value="hemK_rel_arch"/>
    <property type="match status" value="1"/>
</dbReference>
<protein>
    <submittedName>
        <fullName evidence="5">S-adenosylmethionine-dependent methyltransferase</fullName>
    </submittedName>
</protein>
<dbReference type="SUPFAM" id="SSF53335">
    <property type="entry name" value="S-adenosyl-L-methionine-dependent methyltransferases"/>
    <property type="match status" value="1"/>
</dbReference>
<keyword evidence="2 5" id="KW-0489">Methyltransferase</keyword>
<dbReference type="InterPro" id="IPR029063">
    <property type="entry name" value="SAM-dependent_MTases_sf"/>
</dbReference>
<dbReference type="GO" id="GO:0003676">
    <property type="term" value="F:nucleic acid binding"/>
    <property type="evidence" value="ECO:0007669"/>
    <property type="project" value="InterPro"/>
</dbReference>
<evidence type="ECO:0000256" key="2">
    <source>
        <dbReference type="ARBA" id="ARBA00022603"/>
    </source>
</evidence>
<evidence type="ECO:0000256" key="3">
    <source>
        <dbReference type="ARBA" id="ARBA00022679"/>
    </source>
</evidence>
<proteinExistence type="inferred from homology"/>
<evidence type="ECO:0000256" key="4">
    <source>
        <dbReference type="ARBA" id="ARBA00022691"/>
    </source>
</evidence>
<sequence length="222" mass="24814">MLPTPKFSNLDFDKVYEPAEDTFLLLDCFEGQIQYLNTQFGPGSTPVITEIGTGSGVVTTFVCQHVFPYGIVLSTDINPHACLAFMDTVTENSIVNPTVDTLQMSLTSGIRPNAIDVLIFNPPYVPAEEVPQIPESLQDSKWLDLALSGGEDGMEVTWILLHQLDHILSKKVGIAYILFCARNKPEEVANYMRQQGWIVDVVIHRKAGWEVLSILRFKRNES</sequence>
<dbReference type="GO" id="GO:0008276">
    <property type="term" value="F:protein methyltransferase activity"/>
    <property type="evidence" value="ECO:0007669"/>
    <property type="project" value="TreeGrafter"/>
</dbReference>
<accession>A0A9P8AJ12</accession>
<evidence type="ECO:0000313" key="5">
    <source>
        <dbReference type="EMBL" id="KAG7194983.1"/>
    </source>
</evidence>
<reference evidence="5" key="1">
    <citation type="submission" date="2021-03" db="EMBL/GenBank/DDBJ databases">
        <authorList>
            <person name="Palmer J.M."/>
        </authorList>
    </citation>
    <scope>NUCLEOTIDE SEQUENCE</scope>
    <source>
        <strain evidence="5">ARV_011</strain>
    </source>
</reference>
<evidence type="ECO:0000256" key="1">
    <source>
        <dbReference type="ARBA" id="ARBA00006149"/>
    </source>
</evidence>
<organism evidence="5 6">
    <name type="scientific">Scheffersomyces spartinae</name>
    <dbReference type="NCBI Taxonomy" id="45513"/>
    <lineage>
        <taxon>Eukaryota</taxon>
        <taxon>Fungi</taxon>
        <taxon>Dikarya</taxon>
        <taxon>Ascomycota</taxon>
        <taxon>Saccharomycotina</taxon>
        <taxon>Pichiomycetes</taxon>
        <taxon>Debaryomycetaceae</taxon>
        <taxon>Scheffersomyces</taxon>
    </lineage>
</organism>
<comment type="similarity">
    <text evidence="1">Belongs to the eukaryotic/archaeal PrmC-related family.</text>
</comment>
<dbReference type="PANTHER" id="PTHR45875">
    <property type="entry name" value="METHYLTRANSFERASE N6AMT1"/>
    <property type="match status" value="1"/>
</dbReference>
<dbReference type="Proteomes" id="UP000790833">
    <property type="component" value="Unassembled WGS sequence"/>
</dbReference>
<dbReference type="GeneID" id="66117468"/>
<dbReference type="PROSITE" id="PS00092">
    <property type="entry name" value="N6_MTASE"/>
    <property type="match status" value="1"/>
</dbReference>
<dbReference type="GO" id="GO:0008757">
    <property type="term" value="F:S-adenosylmethionine-dependent methyltransferase activity"/>
    <property type="evidence" value="ECO:0007669"/>
    <property type="project" value="TreeGrafter"/>
</dbReference>
<dbReference type="PANTHER" id="PTHR45875:SF1">
    <property type="entry name" value="METHYLTRANSFERASE N6AMT1"/>
    <property type="match status" value="1"/>
</dbReference>
<comment type="caution">
    <text evidence="5">The sequence shown here is derived from an EMBL/GenBank/DDBJ whole genome shotgun (WGS) entry which is preliminary data.</text>
</comment>
<dbReference type="RefSeq" id="XP_043050530.1">
    <property type="nucleotide sequence ID" value="XM_043194779.1"/>
</dbReference>
<dbReference type="InterPro" id="IPR052190">
    <property type="entry name" value="Euk-Arch_PrmC-MTase"/>
</dbReference>
<dbReference type="GO" id="GO:0035657">
    <property type="term" value="C:eRF1 methyltransferase complex"/>
    <property type="evidence" value="ECO:0007669"/>
    <property type="project" value="TreeGrafter"/>
</dbReference>
<gene>
    <name evidence="5" type="primary">MTQ2</name>
    <name evidence="5" type="ORF">KQ657_004094</name>
</gene>
<dbReference type="InterPro" id="IPR004557">
    <property type="entry name" value="PrmC-related"/>
</dbReference>
<keyword evidence="4" id="KW-0949">S-adenosyl-L-methionine</keyword>
<keyword evidence="3" id="KW-0808">Transferase</keyword>